<evidence type="ECO:0000256" key="4">
    <source>
        <dbReference type="ARBA" id="ARBA00023004"/>
    </source>
</evidence>
<keyword evidence="1" id="KW-0001">2Fe-2S</keyword>
<dbReference type="GO" id="GO:0046872">
    <property type="term" value="F:metal ion binding"/>
    <property type="evidence" value="ECO:0007669"/>
    <property type="project" value="UniProtKB-KW"/>
</dbReference>
<sequence length="170" mass="18012">MTDTVRLAVNGSDVELRVEPRETLADALRRTQGTRSVRLGCEHGACGACTVRLDGRTVRSCLVFAIQAEGAQVETAEGLAAHDACFQRLQESFACGNAFQCGFCATGMLMTASELLAEEPRPDADSVRERLAGNLCRCTGYESIVAGVLRAVDGATDPATDPATGEVTER</sequence>
<protein>
    <submittedName>
        <fullName evidence="7">Carbon-monoxide dehydrogenase small subunit</fullName>
        <ecNumber evidence="7">1.2.7.4</ecNumber>
    </submittedName>
</protein>
<accession>A0A7W4VZJ4</accession>
<dbReference type="InterPro" id="IPR001041">
    <property type="entry name" value="2Fe-2S_ferredoxin-type"/>
</dbReference>
<dbReference type="Gene3D" id="1.10.150.120">
    <property type="entry name" value="[2Fe-2S]-binding domain"/>
    <property type="match status" value="1"/>
</dbReference>
<comment type="caution">
    <text evidence="7">The sequence shown here is derived from an EMBL/GenBank/DDBJ whole genome shotgun (WGS) entry which is preliminary data.</text>
</comment>
<dbReference type="SUPFAM" id="SSF47741">
    <property type="entry name" value="CO dehydrogenase ISP C-domain like"/>
    <property type="match status" value="1"/>
</dbReference>
<dbReference type="Pfam" id="PF01799">
    <property type="entry name" value="Fer2_2"/>
    <property type="match status" value="1"/>
</dbReference>
<dbReference type="EC" id="1.2.7.4" evidence="7"/>
<dbReference type="PANTHER" id="PTHR44379">
    <property type="entry name" value="OXIDOREDUCTASE WITH IRON-SULFUR SUBUNIT"/>
    <property type="match status" value="1"/>
</dbReference>
<dbReference type="Gene3D" id="3.10.20.30">
    <property type="match status" value="1"/>
</dbReference>
<dbReference type="AlphaFoldDB" id="A0A7W4VZJ4"/>
<keyword evidence="3 7" id="KW-0560">Oxidoreductase</keyword>
<keyword evidence="5" id="KW-0411">Iron-sulfur</keyword>
<keyword evidence="8" id="KW-1185">Reference proteome</keyword>
<name>A0A7W4VZJ4_9ACTN</name>
<dbReference type="Proteomes" id="UP000589626">
    <property type="component" value="Unassembled WGS sequence"/>
</dbReference>
<evidence type="ECO:0000313" key="8">
    <source>
        <dbReference type="Proteomes" id="UP000589626"/>
    </source>
</evidence>
<evidence type="ECO:0000256" key="2">
    <source>
        <dbReference type="ARBA" id="ARBA00022723"/>
    </source>
</evidence>
<dbReference type="RefSeq" id="WP_183594641.1">
    <property type="nucleotide sequence ID" value="NZ_JACHWR010000003.1"/>
</dbReference>
<dbReference type="InterPro" id="IPR036884">
    <property type="entry name" value="2Fe-2S-bd_dom_sf"/>
</dbReference>
<dbReference type="EMBL" id="JACHWR010000003">
    <property type="protein sequence ID" value="MBB3044696.1"/>
    <property type="molecule type" value="Genomic_DNA"/>
</dbReference>
<evidence type="ECO:0000259" key="6">
    <source>
        <dbReference type="PROSITE" id="PS51085"/>
    </source>
</evidence>
<dbReference type="CDD" id="cd00207">
    <property type="entry name" value="fer2"/>
    <property type="match status" value="1"/>
</dbReference>
<proteinExistence type="predicted"/>
<keyword evidence="2" id="KW-0479">Metal-binding</keyword>
<reference evidence="7 8" key="1">
    <citation type="submission" date="2020-08" db="EMBL/GenBank/DDBJ databases">
        <title>Sequencing the genomes of 1000 actinobacteria strains.</title>
        <authorList>
            <person name="Klenk H.-P."/>
        </authorList>
    </citation>
    <scope>NUCLEOTIDE SEQUENCE [LARGE SCALE GENOMIC DNA]</scope>
    <source>
        <strain evidence="7 8">DSM 105498</strain>
    </source>
</reference>
<dbReference type="SUPFAM" id="SSF54292">
    <property type="entry name" value="2Fe-2S ferredoxin-like"/>
    <property type="match status" value="1"/>
</dbReference>
<dbReference type="PROSITE" id="PS00197">
    <property type="entry name" value="2FE2S_FER_1"/>
    <property type="match status" value="1"/>
</dbReference>
<evidence type="ECO:0000256" key="5">
    <source>
        <dbReference type="ARBA" id="ARBA00023014"/>
    </source>
</evidence>
<dbReference type="Pfam" id="PF00111">
    <property type="entry name" value="Fer2"/>
    <property type="match status" value="1"/>
</dbReference>
<evidence type="ECO:0000313" key="7">
    <source>
        <dbReference type="EMBL" id="MBB3044696.1"/>
    </source>
</evidence>
<evidence type="ECO:0000256" key="3">
    <source>
        <dbReference type="ARBA" id="ARBA00023002"/>
    </source>
</evidence>
<dbReference type="InterPro" id="IPR002888">
    <property type="entry name" value="2Fe-2S-bd"/>
</dbReference>
<gene>
    <name evidence="7" type="ORF">FHU40_004533</name>
</gene>
<dbReference type="PROSITE" id="PS51085">
    <property type="entry name" value="2FE2S_FER_2"/>
    <property type="match status" value="1"/>
</dbReference>
<feature type="domain" description="2Fe-2S ferredoxin-type" evidence="6">
    <location>
        <begin position="3"/>
        <end position="79"/>
    </location>
</feature>
<dbReference type="InterPro" id="IPR036010">
    <property type="entry name" value="2Fe-2S_ferredoxin-like_sf"/>
</dbReference>
<keyword evidence="4" id="KW-0408">Iron</keyword>
<dbReference type="InterPro" id="IPR051452">
    <property type="entry name" value="Diverse_Oxidoreductases"/>
</dbReference>
<dbReference type="PANTHER" id="PTHR44379:SF8">
    <property type="entry name" value="XANTHINE DEHYDROGENASE IRON-SULFUR-BINDING SUBUNIT XDHC-RELATED"/>
    <property type="match status" value="1"/>
</dbReference>
<evidence type="ECO:0000256" key="1">
    <source>
        <dbReference type="ARBA" id="ARBA00022714"/>
    </source>
</evidence>
<organism evidence="7 8">
    <name type="scientific">Nocardioides soli</name>
    <dbReference type="NCBI Taxonomy" id="1036020"/>
    <lineage>
        <taxon>Bacteria</taxon>
        <taxon>Bacillati</taxon>
        <taxon>Actinomycetota</taxon>
        <taxon>Actinomycetes</taxon>
        <taxon>Propionibacteriales</taxon>
        <taxon>Nocardioidaceae</taxon>
        <taxon>Nocardioides</taxon>
    </lineage>
</organism>
<dbReference type="GO" id="GO:0051537">
    <property type="term" value="F:2 iron, 2 sulfur cluster binding"/>
    <property type="evidence" value="ECO:0007669"/>
    <property type="project" value="UniProtKB-KW"/>
</dbReference>
<dbReference type="GO" id="GO:0043885">
    <property type="term" value="F:anaerobic carbon-monoxide dehydrogenase activity"/>
    <property type="evidence" value="ECO:0007669"/>
    <property type="project" value="UniProtKB-EC"/>
</dbReference>
<dbReference type="InterPro" id="IPR006058">
    <property type="entry name" value="2Fe2S_fd_BS"/>
</dbReference>
<dbReference type="InterPro" id="IPR012675">
    <property type="entry name" value="Beta-grasp_dom_sf"/>
</dbReference>